<protein>
    <submittedName>
        <fullName evidence="3">Uncharacterized protein</fullName>
    </submittedName>
</protein>
<dbReference type="Proteomes" id="UP000799538">
    <property type="component" value="Unassembled WGS sequence"/>
</dbReference>
<dbReference type="EMBL" id="ML992513">
    <property type="protein sequence ID" value="KAF2220311.1"/>
    <property type="molecule type" value="Genomic_DNA"/>
</dbReference>
<feature type="chain" id="PRO_5025691456" evidence="2">
    <location>
        <begin position="19"/>
        <end position="136"/>
    </location>
</feature>
<accession>A0A6A6G3J5</accession>
<gene>
    <name evidence="3" type="ORF">BDZ85DRAFT_34351</name>
</gene>
<feature type="region of interest" description="Disordered" evidence="1">
    <location>
        <begin position="20"/>
        <end position="79"/>
    </location>
</feature>
<feature type="signal peptide" evidence="2">
    <location>
        <begin position="1"/>
        <end position="18"/>
    </location>
</feature>
<sequence>MKTTTTTLIASLLAFASAGPFSQQKPGTTTDPGLVGKVGQPSNFLGPSPNKAGEAGGEGVGQATSFGGGSGPGIGPTFGQQAVPVAAAGLQVGAGKSFEHSVANANANGQFKHDPIPPGTNTYTETPEFSGSGTKP</sequence>
<keyword evidence="4" id="KW-1185">Reference proteome</keyword>
<evidence type="ECO:0000256" key="1">
    <source>
        <dbReference type="SAM" id="MobiDB-lite"/>
    </source>
</evidence>
<feature type="compositionally biased region" description="Polar residues" evidence="1">
    <location>
        <begin position="119"/>
        <end position="136"/>
    </location>
</feature>
<dbReference type="AlphaFoldDB" id="A0A6A6G3J5"/>
<reference evidence="4" key="1">
    <citation type="journal article" date="2020" name="Stud. Mycol.">
        <title>101 Dothideomycetes genomes: A test case for predicting lifestyles and emergence of pathogens.</title>
        <authorList>
            <person name="Haridas S."/>
            <person name="Albert R."/>
            <person name="Binder M."/>
            <person name="Bloem J."/>
            <person name="LaButti K."/>
            <person name="Salamov A."/>
            <person name="Andreopoulos B."/>
            <person name="Baker S."/>
            <person name="Barry K."/>
            <person name="Bills G."/>
            <person name="Bluhm B."/>
            <person name="Cannon C."/>
            <person name="Castanera R."/>
            <person name="Culley D."/>
            <person name="Daum C."/>
            <person name="Ezra D."/>
            <person name="Gonzalez J."/>
            <person name="Henrissat B."/>
            <person name="Kuo A."/>
            <person name="Liang C."/>
            <person name="Lipzen A."/>
            <person name="Lutzoni F."/>
            <person name="Magnuson J."/>
            <person name="Mondo S."/>
            <person name="Nolan M."/>
            <person name="Ohm R."/>
            <person name="Pangilinan J."/>
            <person name="Park H.-J."/>
            <person name="Ramirez L."/>
            <person name="Alfaro M."/>
            <person name="Sun H."/>
            <person name="Tritt A."/>
            <person name="Yoshinaga Y."/>
            <person name="Zwiers L.-H."/>
            <person name="Turgeon B."/>
            <person name="Goodwin S."/>
            <person name="Spatafora J."/>
            <person name="Crous P."/>
            <person name="Grigoriev I."/>
        </authorList>
    </citation>
    <scope>NUCLEOTIDE SEQUENCE [LARGE SCALE GENOMIC DNA]</scope>
    <source>
        <strain evidence="4">CECT 20119</strain>
    </source>
</reference>
<evidence type="ECO:0000313" key="4">
    <source>
        <dbReference type="Proteomes" id="UP000799538"/>
    </source>
</evidence>
<proteinExistence type="predicted"/>
<organism evidence="3 4">
    <name type="scientific">Elsinoe ampelina</name>
    <dbReference type="NCBI Taxonomy" id="302913"/>
    <lineage>
        <taxon>Eukaryota</taxon>
        <taxon>Fungi</taxon>
        <taxon>Dikarya</taxon>
        <taxon>Ascomycota</taxon>
        <taxon>Pezizomycotina</taxon>
        <taxon>Dothideomycetes</taxon>
        <taxon>Dothideomycetidae</taxon>
        <taxon>Myriangiales</taxon>
        <taxon>Elsinoaceae</taxon>
        <taxon>Elsinoe</taxon>
    </lineage>
</organism>
<evidence type="ECO:0000313" key="3">
    <source>
        <dbReference type="EMBL" id="KAF2220311.1"/>
    </source>
</evidence>
<feature type="compositionally biased region" description="Polar residues" evidence="1">
    <location>
        <begin position="20"/>
        <end position="31"/>
    </location>
</feature>
<feature type="region of interest" description="Disordered" evidence="1">
    <location>
        <begin position="105"/>
        <end position="136"/>
    </location>
</feature>
<dbReference type="OrthoDB" id="10510218at2759"/>
<evidence type="ECO:0000256" key="2">
    <source>
        <dbReference type="SAM" id="SignalP"/>
    </source>
</evidence>
<feature type="compositionally biased region" description="Gly residues" evidence="1">
    <location>
        <begin position="54"/>
        <end position="76"/>
    </location>
</feature>
<name>A0A6A6G3J5_9PEZI</name>
<keyword evidence="2" id="KW-0732">Signal</keyword>